<sequence>MNFTPMRQRVYREIAVNGSIGAYEIAHNLSSLGKQVNVTSIYRALDFLLSGGLIYKVNLSKKFAVAPLAEAVPSAVNMVLICKATGLVTKVYSSELEEHIAQLTRKMGFSMTRAVVEIEGDGNRPQLARSAS</sequence>
<keyword evidence="8" id="KW-1185">Reference proteome</keyword>
<organism evidence="7 8">
    <name type="scientific">Microvirga terricola</name>
    <dbReference type="NCBI Taxonomy" id="2719797"/>
    <lineage>
        <taxon>Bacteria</taxon>
        <taxon>Pseudomonadati</taxon>
        <taxon>Pseudomonadota</taxon>
        <taxon>Alphaproteobacteria</taxon>
        <taxon>Hyphomicrobiales</taxon>
        <taxon>Methylobacteriaceae</taxon>
        <taxon>Microvirga</taxon>
    </lineage>
</organism>
<evidence type="ECO:0000313" key="7">
    <source>
        <dbReference type="EMBL" id="NIX76032.1"/>
    </source>
</evidence>
<proteinExistence type="inferred from homology"/>
<dbReference type="InterPro" id="IPR036388">
    <property type="entry name" value="WH-like_DNA-bd_sf"/>
</dbReference>
<dbReference type="SUPFAM" id="SSF46785">
    <property type="entry name" value="Winged helix' DNA-binding domain"/>
    <property type="match status" value="1"/>
</dbReference>
<dbReference type="Gene3D" id="3.30.1490.190">
    <property type="match status" value="1"/>
</dbReference>
<name>A0ABX0VDT8_9HYPH</name>
<protein>
    <recommendedName>
        <fullName evidence="9">Ferric uptake regulation protein</fullName>
    </recommendedName>
</protein>
<dbReference type="InterPro" id="IPR002481">
    <property type="entry name" value="FUR"/>
</dbReference>
<dbReference type="InterPro" id="IPR036390">
    <property type="entry name" value="WH_DNA-bd_sf"/>
</dbReference>
<dbReference type="Gene3D" id="1.10.10.10">
    <property type="entry name" value="Winged helix-like DNA-binding domain superfamily/Winged helix DNA-binding domain"/>
    <property type="match status" value="1"/>
</dbReference>
<evidence type="ECO:0000313" key="8">
    <source>
        <dbReference type="Proteomes" id="UP000707352"/>
    </source>
</evidence>
<dbReference type="InterPro" id="IPR043135">
    <property type="entry name" value="Fur_C"/>
</dbReference>
<evidence type="ECO:0000256" key="6">
    <source>
        <dbReference type="ARBA" id="ARBA00023163"/>
    </source>
</evidence>
<evidence type="ECO:0000256" key="5">
    <source>
        <dbReference type="ARBA" id="ARBA00023125"/>
    </source>
</evidence>
<evidence type="ECO:0000256" key="1">
    <source>
        <dbReference type="ARBA" id="ARBA00007957"/>
    </source>
</evidence>
<keyword evidence="2" id="KW-0678">Repressor</keyword>
<evidence type="ECO:0008006" key="9">
    <source>
        <dbReference type="Google" id="ProtNLM"/>
    </source>
</evidence>
<keyword evidence="4" id="KW-0805">Transcription regulation</keyword>
<comment type="caution">
    <text evidence="7">The sequence shown here is derived from an EMBL/GenBank/DDBJ whole genome shotgun (WGS) entry which is preliminary data.</text>
</comment>
<reference evidence="7 8" key="1">
    <citation type="submission" date="2020-03" db="EMBL/GenBank/DDBJ databases">
        <title>The genome sequence of Microvirga sp. c23x22.</title>
        <authorList>
            <person name="Zhang X."/>
        </authorList>
    </citation>
    <scope>NUCLEOTIDE SEQUENCE [LARGE SCALE GENOMIC DNA]</scope>
    <source>
        <strain evidence="8">c23x22</strain>
    </source>
</reference>
<evidence type="ECO:0000256" key="4">
    <source>
        <dbReference type="ARBA" id="ARBA00023015"/>
    </source>
</evidence>
<keyword evidence="6" id="KW-0804">Transcription</keyword>
<dbReference type="RefSeq" id="WP_167671942.1">
    <property type="nucleotide sequence ID" value="NZ_JAATJS010000002.1"/>
</dbReference>
<accession>A0ABX0VDT8</accession>
<evidence type="ECO:0000256" key="3">
    <source>
        <dbReference type="ARBA" id="ARBA00022833"/>
    </source>
</evidence>
<evidence type="ECO:0000256" key="2">
    <source>
        <dbReference type="ARBA" id="ARBA00022491"/>
    </source>
</evidence>
<dbReference type="Proteomes" id="UP000707352">
    <property type="component" value="Unassembled WGS sequence"/>
</dbReference>
<dbReference type="EMBL" id="JAATJS010000002">
    <property type="protein sequence ID" value="NIX76032.1"/>
    <property type="molecule type" value="Genomic_DNA"/>
</dbReference>
<comment type="similarity">
    <text evidence="1">Belongs to the Fur family.</text>
</comment>
<keyword evidence="3" id="KW-0862">Zinc</keyword>
<gene>
    <name evidence="7" type="ORF">HB375_05315</name>
</gene>
<dbReference type="Pfam" id="PF01475">
    <property type="entry name" value="FUR"/>
    <property type="match status" value="1"/>
</dbReference>
<keyword evidence="5" id="KW-0238">DNA-binding</keyword>